<evidence type="ECO:0000313" key="1">
    <source>
        <dbReference type="EMBL" id="VDO11027.1"/>
    </source>
</evidence>
<proteinExistence type="predicted"/>
<dbReference type="WBParaSite" id="BTMF_0000244401-mRNA-1">
    <property type="protein sequence ID" value="BTMF_0000244401-mRNA-1"/>
    <property type="gene ID" value="BTMF_0000244401"/>
</dbReference>
<protein>
    <submittedName>
        <fullName evidence="1 3">Uncharacterized protein</fullName>
    </submittedName>
</protein>
<dbReference type="EMBL" id="UZAG01001333">
    <property type="protein sequence ID" value="VDO11027.1"/>
    <property type="molecule type" value="Genomic_DNA"/>
</dbReference>
<accession>A0A0R3Q7Z0</accession>
<evidence type="ECO:0000313" key="2">
    <source>
        <dbReference type="Proteomes" id="UP000280834"/>
    </source>
</evidence>
<gene>
    <name evidence="1" type="ORF">BTMF_LOCUS1772</name>
</gene>
<name>A0A0R3Q7Z0_9BILA</name>
<reference evidence="3" key="1">
    <citation type="submission" date="2017-02" db="UniProtKB">
        <authorList>
            <consortium name="WormBaseParasite"/>
        </authorList>
    </citation>
    <scope>IDENTIFICATION</scope>
</reference>
<evidence type="ECO:0000313" key="3">
    <source>
        <dbReference type="WBParaSite" id="BTMF_0000244401-mRNA-1"/>
    </source>
</evidence>
<keyword evidence="2" id="KW-1185">Reference proteome</keyword>
<organism evidence="3">
    <name type="scientific">Brugia timori</name>
    <dbReference type="NCBI Taxonomy" id="42155"/>
    <lineage>
        <taxon>Eukaryota</taxon>
        <taxon>Metazoa</taxon>
        <taxon>Ecdysozoa</taxon>
        <taxon>Nematoda</taxon>
        <taxon>Chromadorea</taxon>
        <taxon>Rhabditida</taxon>
        <taxon>Spirurina</taxon>
        <taxon>Spiruromorpha</taxon>
        <taxon>Filarioidea</taxon>
        <taxon>Onchocercidae</taxon>
        <taxon>Brugia</taxon>
    </lineage>
</organism>
<sequence length="46" mass="5595">MYHWFTSLKSLEIITLPDWQYKGRYLSDTFLIRTESIISDIKEKVK</sequence>
<dbReference type="Proteomes" id="UP000280834">
    <property type="component" value="Unassembled WGS sequence"/>
</dbReference>
<reference evidence="1 2" key="2">
    <citation type="submission" date="2018-11" db="EMBL/GenBank/DDBJ databases">
        <authorList>
            <consortium name="Pathogen Informatics"/>
        </authorList>
    </citation>
    <scope>NUCLEOTIDE SEQUENCE [LARGE SCALE GENOMIC DNA]</scope>
</reference>
<dbReference type="AlphaFoldDB" id="A0A0R3Q7Z0"/>